<name>A0A545T4E0_9GAMM</name>
<dbReference type="AlphaFoldDB" id="A0A545T4E0"/>
<organism evidence="3 4">
    <name type="scientific">Aliikangiella marina</name>
    <dbReference type="NCBI Taxonomy" id="1712262"/>
    <lineage>
        <taxon>Bacteria</taxon>
        <taxon>Pseudomonadati</taxon>
        <taxon>Pseudomonadota</taxon>
        <taxon>Gammaproteobacteria</taxon>
        <taxon>Oceanospirillales</taxon>
        <taxon>Pleioneaceae</taxon>
        <taxon>Aliikangiella</taxon>
    </lineage>
</organism>
<evidence type="ECO:0000256" key="1">
    <source>
        <dbReference type="SAM" id="MobiDB-lite"/>
    </source>
</evidence>
<proteinExistence type="predicted"/>
<protein>
    <submittedName>
        <fullName evidence="3">DUF4097 domain-containing protein</fullName>
    </submittedName>
</protein>
<evidence type="ECO:0000313" key="3">
    <source>
        <dbReference type="EMBL" id="TQV72089.1"/>
    </source>
</evidence>
<comment type="caution">
    <text evidence="3">The sequence shown here is derived from an EMBL/GenBank/DDBJ whole genome shotgun (WGS) entry which is preliminary data.</text>
</comment>
<dbReference type="EMBL" id="VIKR01000005">
    <property type="protein sequence ID" value="TQV72089.1"/>
    <property type="molecule type" value="Genomic_DNA"/>
</dbReference>
<feature type="region of interest" description="Disordered" evidence="1">
    <location>
        <begin position="207"/>
        <end position="230"/>
    </location>
</feature>
<dbReference type="PANTHER" id="PTHR34094">
    <property type="match status" value="1"/>
</dbReference>
<feature type="signal peptide" evidence="2">
    <location>
        <begin position="1"/>
        <end position="23"/>
    </location>
</feature>
<accession>A0A545T4E0</accession>
<evidence type="ECO:0000313" key="4">
    <source>
        <dbReference type="Proteomes" id="UP000317839"/>
    </source>
</evidence>
<dbReference type="PANTHER" id="PTHR34094:SF1">
    <property type="entry name" value="PROTEIN FAM185A"/>
    <property type="match status" value="1"/>
</dbReference>
<reference evidence="3 4" key="1">
    <citation type="submission" date="2019-06" db="EMBL/GenBank/DDBJ databases">
        <title>Draft genome of Aliikangiella marina GYP-15.</title>
        <authorList>
            <person name="Wang G."/>
        </authorList>
    </citation>
    <scope>NUCLEOTIDE SEQUENCE [LARGE SCALE GENOMIC DNA]</scope>
    <source>
        <strain evidence="3 4">GYP-15</strain>
    </source>
</reference>
<dbReference type="RefSeq" id="WP_142943417.1">
    <property type="nucleotide sequence ID" value="NZ_VIKR01000005.1"/>
</dbReference>
<dbReference type="OrthoDB" id="187423at2"/>
<keyword evidence="4" id="KW-1185">Reference proteome</keyword>
<feature type="chain" id="PRO_5021820718" evidence="2">
    <location>
        <begin position="24"/>
        <end position="400"/>
    </location>
</feature>
<evidence type="ECO:0000256" key="2">
    <source>
        <dbReference type="SAM" id="SignalP"/>
    </source>
</evidence>
<keyword evidence="2" id="KW-0732">Signal</keyword>
<gene>
    <name evidence="3" type="ORF">FLL45_17865</name>
</gene>
<dbReference type="Proteomes" id="UP000317839">
    <property type="component" value="Unassembled WGS sequence"/>
</dbReference>
<sequence length="400" mass="41407">MFKKVTYPVFVLMGLLLTLNVSAKSETIEREFSVATGGQLVIDSDRGSIEIESWNNDQVDVEVRKSASSQSKLDDFRVEIENRGDNVYINGDGDGWNSNVRVKYIVKVPKKYNLDLKTGGGSIKVDDMAGNIKLHTSGGSLKIGNVDGGNVDAHTSGGSIKVGDVKGNLKVDTSGGSIRLGHVTGKATVDTSGGSISIESGGEDIAADTSGGSIKIGPSEGNVKAETSGGSIKIGTAKGDVDADTSGGSVKVEGAGGKVRVESSGGSLYVGSSGGPVYADTAGGSIKIYKARGAINAETSGGSIVAEMIETDNSKDQSVSLDSSGGDLTIYLPETIAATVSASLRVTRNSRRDYKIYSDFPLTIKGEDSKRITAEGDLGGGGDRVRLTTTNGDIYIKKLD</sequence>